<reference evidence="2" key="1">
    <citation type="submission" date="2019-02" db="EMBL/GenBank/DDBJ databases">
        <authorList>
            <person name="Gruber-Vodicka R. H."/>
            <person name="Seah K. B. B."/>
        </authorList>
    </citation>
    <scope>NUCLEOTIDE SEQUENCE</scope>
    <source>
        <strain evidence="2">BECK_S312</strain>
        <strain evidence="3">BECK_S426</strain>
    </source>
</reference>
<name>A0A450VZQ2_9GAMM</name>
<dbReference type="AlphaFoldDB" id="A0A450VZQ2"/>
<protein>
    <submittedName>
        <fullName evidence="2">ABC-type Fe3+ transport system, substrate-binding protein</fullName>
    </submittedName>
</protein>
<organism evidence="2">
    <name type="scientific">Candidatus Kentrum sp. LPFa</name>
    <dbReference type="NCBI Taxonomy" id="2126335"/>
    <lineage>
        <taxon>Bacteria</taxon>
        <taxon>Pseudomonadati</taxon>
        <taxon>Pseudomonadota</taxon>
        <taxon>Gammaproteobacteria</taxon>
        <taxon>Candidatus Kentrum</taxon>
    </lineage>
</organism>
<dbReference type="GO" id="GO:0030288">
    <property type="term" value="C:outer membrane-bounded periplasmic space"/>
    <property type="evidence" value="ECO:0007669"/>
    <property type="project" value="TreeGrafter"/>
</dbReference>
<dbReference type="Pfam" id="PF13343">
    <property type="entry name" value="SBP_bac_6"/>
    <property type="match status" value="1"/>
</dbReference>
<dbReference type="EMBL" id="CAADFP010000037">
    <property type="protein sequence ID" value="VFK26603.1"/>
    <property type="molecule type" value="Genomic_DNA"/>
</dbReference>
<evidence type="ECO:0000313" key="2">
    <source>
        <dbReference type="EMBL" id="VFK10287.1"/>
    </source>
</evidence>
<sequence>MNPAHFWIAEFQVNLRKPGLPKKLRLMNKISSIVGCALLAVSMSAYALETQLVVVTSFPNDLTKPFKSAFESNNPGIEIEMLKKKTTTGIKYIQETADNNRSDLFWASAPDAFEVLKGDGLLMKYTSGAKGIPDKIGAYPIHDPEGYYSGFAAAGYGIMWNTRYSKAKKLPAPAQWSDLEKPVYYNHVGMSAPSRSGTTHLTVETLLQGDGWEKGWAKWKNIAGNFKTVTERSFGVPDGVNSGAFGIGIVIDFFGLSSKGSGFPVDFAYPRTTTLVPANIGVLKNAPHPEAARAFIDFLLSEQGQTILLDKKIRRLPVNPKTYAQAPAGFPNPFKDSAIGAAVAFDVQLSKVRYNLVNSLFDVMITYRLDDLRTAIKAIQDAEAMLQGKSHPKATALILDARALVAALPITEAEAADPAFVGIFKKKRKKATDKVTGRQAEVEQKWDNMVKANYAKATEKAKQALSLL</sequence>
<dbReference type="PANTHER" id="PTHR30006">
    <property type="entry name" value="THIAMINE-BINDING PERIPLASMIC PROTEIN-RELATED"/>
    <property type="match status" value="1"/>
</dbReference>
<dbReference type="PANTHER" id="PTHR30006:SF25">
    <property type="entry name" value="PHOSPHOGLYCERATE TRANSPORT REGULATORY PROTEIN PGTC"/>
    <property type="match status" value="1"/>
</dbReference>
<dbReference type="SUPFAM" id="SSF53850">
    <property type="entry name" value="Periplasmic binding protein-like II"/>
    <property type="match status" value="1"/>
</dbReference>
<evidence type="ECO:0000256" key="1">
    <source>
        <dbReference type="ARBA" id="ARBA00022729"/>
    </source>
</evidence>
<gene>
    <name evidence="2" type="ORF">BECKLPF1236A_GA0070988_100353</name>
    <name evidence="3" type="ORF">BECKLPF1236C_GA0070990_100373</name>
</gene>
<keyword evidence="1" id="KW-0732">Signal</keyword>
<dbReference type="EMBL" id="CAADFM010000035">
    <property type="protein sequence ID" value="VFK10287.1"/>
    <property type="molecule type" value="Genomic_DNA"/>
</dbReference>
<proteinExistence type="predicted"/>
<accession>A0A450VZQ2</accession>
<dbReference type="Gene3D" id="3.40.190.10">
    <property type="entry name" value="Periplasmic binding protein-like II"/>
    <property type="match status" value="2"/>
</dbReference>
<evidence type="ECO:0000313" key="3">
    <source>
        <dbReference type="EMBL" id="VFK26603.1"/>
    </source>
</evidence>